<protein>
    <submittedName>
        <fullName evidence="6">Helix-turn-helix domain-containing protein</fullName>
    </submittedName>
</protein>
<dbReference type="Gene3D" id="1.10.10.60">
    <property type="entry name" value="Homeodomain-like"/>
    <property type="match status" value="1"/>
</dbReference>
<keyword evidence="2" id="KW-0238">DNA-binding</keyword>
<proteinExistence type="predicted"/>
<evidence type="ECO:0000256" key="2">
    <source>
        <dbReference type="ARBA" id="ARBA00023125"/>
    </source>
</evidence>
<gene>
    <name evidence="6" type="ORF">HGP31_22775</name>
</gene>
<dbReference type="InterPro" id="IPR009057">
    <property type="entry name" value="Homeodomain-like_sf"/>
</dbReference>
<dbReference type="EMBL" id="CP051487">
    <property type="protein sequence ID" value="QJC80998.1"/>
    <property type="molecule type" value="Genomic_DNA"/>
</dbReference>
<dbReference type="Proteomes" id="UP000501367">
    <property type="component" value="Chromosome"/>
</dbReference>
<accession>A0AAE7DG12</accession>
<comment type="function">
    <text evidence="4">Regulatory protein of the TOL plasmid xyl operons. XylS activates the xylXYZLTEGFJQKIH operon required for the degradation of toluene, m-xylene and p-xylene.</text>
</comment>
<feature type="domain" description="HTH araC/xylS-type" evidence="5">
    <location>
        <begin position="140"/>
        <end position="238"/>
    </location>
</feature>
<keyword evidence="3" id="KW-0804">Transcription</keyword>
<dbReference type="GeneID" id="72196443"/>
<dbReference type="SUPFAM" id="SSF46689">
    <property type="entry name" value="Homeodomain-like"/>
    <property type="match status" value="1"/>
</dbReference>
<organism evidence="6 7">
    <name type="scientific">Pseudomonas umsongensis</name>
    <dbReference type="NCBI Taxonomy" id="198618"/>
    <lineage>
        <taxon>Bacteria</taxon>
        <taxon>Pseudomonadati</taxon>
        <taxon>Pseudomonadota</taxon>
        <taxon>Gammaproteobacteria</taxon>
        <taxon>Pseudomonadales</taxon>
        <taxon>Pseudomonadaceae</taxon>
        <taxon>Pseudomonas</taxon>
    </lineage>
</organism>
<evidence type="ECO:0000256" key="4">
    <source>
        <dbReference type="ARBA" id="ARBA00037345"/>
    </source>
</evidence>
<dbReference type="PANTHER" id="PTHR46796">
    <property type="entry name" value="HTH-TYPE TRANSCRIPTIONAL ACTIVATOR RHAS-RELATED"/>
    <property type="match status" value="1"/>
</dbReference>
<dbReference type="GO" id="GO:0003700">
    <property type="term" value="F:DNA-binding transcription factor activity"/>
    <property type="evidence" value="ECO:0007669"/>
    <property type="project" value="InterPro"/>
</dbReference>
<dbReference type="RefSeq" id="WP_033045170.1">
    <property type="nucleotide sequence ID" value="NZ_CP051487.1"/>
</dbReference>
<evidence type="ECO:0000256" key="3">
    <source>
        <dbReference type="ARBA" id="ARBA00023163"/>
    </source>
</evidence>
<name>A0AAE7DG12_9PSED</name>
<dbReference type="KEGG" id="pum:HGP31_22775"/>
<evidence type="ECO:0000313" key="6">
    <source>
        <dbReference type="EMBL" id="QJC80998.1"/>
    </source>
</evidence>
<reference evidence="6 7" key="1">
    <citation type="submission" date="2020-04" db="EMBL/GenBank/DDBJ databases">
        <authorList>
            <person name="Yao Y."/>
            <person name="He Z."/>
        </authorList>
    </citation>
    <scope>NUCLEOTIDE SEQUENCE [LARGE SCALE GENOMIC DNA]</scope>
    <source>
        <strain evidence="6 7">CY-1</strain>
    </source>
</reference>
<dbReference type="GO" id="GO:0043565">
    <property type="term" value="F:sequence-specific DNA binding"/>
    <property type="evidence" value="ECO:0007669"/>
    <property type="project" value="InterPro"/>
</dbReference>
<sequence>MPIESLHATRASNTRSCERLLHLRVNQIAVCLAPAQCVSTCCLPMGWEGLIAVTSGFEVNGSVSILPTGLAPLVKLQVFIDLGHAPITARDRQAPWAALPVPFSQVQSEQALERWYLEQAMAGGTAYQAFASVLRQTESYGLVRFLLEQGTHSEKLTTLAHRYGVSVSHFRRLCWQALGTAPKPALRGWRTAQALLNMSLQDCSLTDLALEFGFSSSSHFSKEIRELVGFTPSSLADITYLPSK</sequence>
<dbReference type="SMART" id="SM00342">
    <property type="entry name" value="HTH_ARAC"/>
    <property type="match status" value="1"/>
</dbReference>
<dbReference type="PROSITE" id="PS01124">
    <property type="entry name" value="HTH_ARAC_FAMILY_2"/>
    <property type="match status" value="1"/>
</dbReference>
<dbReference type="Pfam" id="PF12833">
    <property type="entry name" value="HTH_18"/>
    <property type="match status" value="1"/>
</dbReference>
<dbReference type="AlphaFoldDB" id="A0AAE7DG12"/>
<dbReference type="InterPro" id="IPR050204">
    <property type="entry name" value="AraC_XylS_family_regulators"/>
</dbReference>
<evidence type="ECO:0000259" key="5">
    <source>
        <dbReference type="PROSITE" id="PS01124"/>
    </source>
</evidence>
<evidence type="ECO:0000256" key="1">
    <source>
        <dbReference type="ARBA" id="ARBA00023015"/>
    </source>
</evidence>
<dbReference type="InterPro" id="IPR018060">
    <property type="entry name" value="HTH_AraC"/>
</dbReference>
<keyword evidence="1" id="KW-0805">Transcription regulation</keyword>
<evidence type="ECO:0000313" key="7">
    <source>
        <dbReference type="Proteomes" id="UP000501367"/>
    </source>
</evidence>